<dbReference type="InterPro" id="IPR011931">
    <property type="entry name" value="Recomb_XerC"/>
</dbReference>
<evidence type="ECO:0000256" key="8">
    <source>
        <dbReference type="ARBA" id="ARBA00023125"/>
    </source>
</evidence>
<dbReference type="GO" id="GO:0005737">
    <property type="term" value="C:cytoplasm"/>
    <property type="evidence" value="ECO:0007669"/>
    <property type="project" value="UniProtKB-SubCell"/>
</dbReference>
<feature type="domain" description="Core-binding (CB)" evidence="13">
    <location>
        <begin position="3"/>
        <end position="89"/>
    </location>
</feature>
<comment type="function">
    <text evidence="11">Site-specific tyrosine recombinase, which acts by catalyzing the cutting and rejoining of the recombining DNA molecules. The XerC-XerD complex is essential to convert dimers of the bacterial chromosome into monomers to permit their segregation at cell division. It also contributes to the segregational stability of plasmids.</text>
</comment>
<feature type="active site" evidence="11">
    <location>
        <position position="149"/>
    </location>
</feature>
<dbReference type="NCBIfam" id="TIGR02224">
    <property type="entry name" value="recomb_XerC"/>
    <property type="match status" value="1"/>
</dbReference>
<dbReference type="Proteomes" id="UP000295707">
    <property type="component" value="Unassembled WGS sequence"/>
</dbReference>
<feature type="active site" evidence="11">
    <location>
        <position position="245"/>
    </location>
</feature>
<dbReference type="AlphaFoldDB" id="A0A4R1H550"/>
<organism evidence="14 15">
    <name type="scientific">Thiogranum longum</name>
    <dbReference type="NCBI Taxonomy" id="1537524"/>
    <lineage>
        <taxon>Bacteria</taxon>
        <taxon>Pseudomonadati</taxon>
        <taxon>Pseudomonadota</taxon>
        <taxon>Gammaproteobacteria</taxon>
        <taxon>Chromatiales</taxon>
        <taxon>Ectothiorhodospiraceae</taxon>
        <taxon>Thiogranum</taxon>
    </lineage>
</organism>
<keyword evidence="4 11" id="KW-0963">Cytoplasm</keyword>
<evidence type="ECO:0000256" key="7">
    <source>
        <dbReference type="ARBA" id="ARBA00022908"/>
    </source>
</evidence>
<evidence type="ECO:0000256" key="6">
    <source>
        <dbReference type="ARBA" id="ARBA00022829"/>
    </source>
</evidence>
<dbReference type="InterPro" id="IPR050090">
    <property type="entry name" value="Tyrosine_recombinase_XerCD"/>
</dbReference>
<dbReference type="InterPro" id="IPR011010">
    <property type="entry name" value="DNA_brk_join_enz"/>
</dbReference>
<dbReference type="NCBIfam" id="NF001399">
    <property type="entry name" value="PRK00283.1"/>
    <property type="match status" value="1"/>
</dbReference>
<dbReference type="InterPro" id="IPR002104">
    <property type="entry name" value="Integrase_catalytic"/>
</dbReference>
<keyword evidence="8 11" id="KW-0238">DNA-binding</keyword>
<dbReference type="Gene3D" id="1.10.150.130">
    <property type="match status" value="1"/>
</dbReference>
<dbReference type="InterPro" id="IPR010998">
    <property type="entry name" value="Integrase_recombinase_N"/>
</dbReference>
<comment type="caution">
    <text evidence="14">The sequence shown here is derived from an EMBL/GenBank/DDBJ whole genome shotgun (WGS) entry which is preliminary data.</text>
</comment>
<dbReference type="SUPFAM" id="SSF56349">
    <property type="entry name" value="DNA breaking-rejoining enzymes"/>
    <property type="match status" value="1"/>
</dbReference>
<dbReference type="GO" id="GO:0003677">
    <property type="term" value="F:DNA binding"/>
    <property type="evidence" value="ECO:0007669"/>
    <property type="project" value="UniProtKB-UniRule"/>
</dbReference>
<dbReference type="GO" id="GO:0006313">
    <property type="term" value="P:DNA transposition"/>
    <property type="evidence" value="ECO:0007669"/>
    <property type="project" value="UniProtKB-UniRule"/>
</dbReference>
<keyword evidence="9 11" id="KW-0233">DNA recombination</keyword>
<reference evidence="14 15" key="1">
    <citation type="submission" date="2019-03" db="EMBL/GenBank/DDBJ databases">
        <title>Genomic Encyclopedia of Type Strains, Phase IV (KMG-IV): sequencing the most valuable type-strain genomes for metagenomic binning, comparative biology and taxonomic classification.</title>
        <authorList>
            <person name="Goeker M."/>
        </authorList>
    </citation>
    <scope>NUCLEOTIDE SEQUENCE [LARGE SCALE GENOMIC DNA]</scope>
    <source>
        <strain evidence="14 15">DSM 19610</strain>
    </source>
</reference>
<keyword evidence="5 11" id="KW-0132">Cell division</keyword>
<evidence type="ECO:0000256" key="9">
    <source>
        <dbReference type="ARBA" id="ARBA00023172"/>
    </source>
</evidence>
<proteinExistence type="inferred from homology"/>
<accession>A0A4R1H550</accession>
<feature type="active site" description="O-(3'-phospho-DNA)-tyrosine intermediate" evidence="11">
    <location>
        <position position="277"/>
    </location>
</feature>
<feature type="active site" evidence="11">
    <location>
        <position position="173"/>
    </location>
</feature>
<dbReference type="InterPro" id="IPR004107">
    <property type="entry name" value="Integrase_SAM-like_N"/>
</dbReference>
<comment type="subcellular location">
    <subcellularLocation>
        <location evidence="1 11">Cytoplasm</location>
    </subcellularLocation>
</comment>
<dbReference type="EMBL" id="SMFX01000001">
    <property type="protein sequence ID" value="TCK16834.1"/>
    <property type="molecule type" value="Genomic_DNA"/>
</dbReference>
<dbReference type="RefSeq" id="WP_132970766.1">
    <property type="nucleotide sequence ID" value="NZ_SMFX01000001.1"/>
</dbReference>
<feature type="active site" evidence="11">
    <location>
        <position position="242"/>
    </location>
</feature>
<keyword evidence="6 11" id="KW-0159">Chromosome partition</keyword>
<protein>
    <recommendedName>
        <fullName evidence="3 11">Tyrosine recombinase XerC</fullName>
    </recommendedName>
</protein>
<dbReference type="CDD" id="cd00798">
    <property type="entry name" value="INT_XerDC_C"/>
    <property type="match status" value="1"/>
</dbReference>
<keyword evidence="15" id="KW-1185">Reference proteome</keyword>
<evidence type="ECO:0000256" key="1">
    <source>
        <dbReference type="ARBA" id="ARBA00004496"/>
    </source>
</evidence>
<dbReference type="PANTHER" id="PTHR30349">
    <property type="entry name" value="PHAGE INTEGRASE-RELATED"/>
    <property type="match status" value="1"/>
</dbReference>
<dbReference type="PANTHER" id="PTHR30349:SF81">
    <property type="entry name" value="TYROSINE RECOMBINASE XERC"/>
    <property type="match status" value="1"/>
</dbReference>
<evidence type="ECO:0000313" key="14">
    <source>
        <dbReference type="EMBL" id="TCK16834.1"/>
    </source>
</evidence>
<dbReference type="InterPro" id="IPR013762">
    <property type="entry name" value="Integrase-like_cat_sf"/>
</dbReference>
<gene>
    <name evidence="11" type="primary">xerC</name>
    <name evidence="14" type="ORF">DFR30_0053</name>
</gene>
<dbReference type="Pfam" id="PF02899">
    <property type="entry name" value="Phage_int_SAM_1"/>
    <property type="match status" value="1"/>
</dbReference>
<dbReference type="Gene3D" id="1.10.443.10">
    <property type="entry name" value="Intergrase catalytic core"/>
    <property type="match status" value="1"/>
</dbReference>
<feature type="active site" evidence="11">
    <location>
        <position position="268"/>
    </location>
</feature>
<dbReference type="GO" id="GO:0007059">
    <property type="term" value="P:chromosome segregation"/>
    <property type="evidence" value="ECO:0007669"/>
    <property type="project" value="UniProtKB-UniRule"/>
</dbReference>
<evidence type="ECO:0000259" key="12">
    <source>
        <dbReference type="PROSITE" id="PS51898"/>
    </source>
</evidence>
<dbReference type="GO" id="GO:0051301">
    <property type="term" value="P:cell division"/>
    <property type="evidence" value="ECO:0007669"/>
    <property type="project" value="UniProtKB-UniRule"/>
</dbReference>
<feature type="domain" description="Tyr recombinase" evidence="12">
    <location>
        <begin position="110"/>
        <end position="290"/>
    </location>
</feature>
<keyword evidence="7 11" id="KW-0229">DNA integration</keyword>
<evidence type="ECO:0000256" key="11">
    <source>
        <dbReference type="HAMAP-Rule" id="MF_01808"/>
    </source>
</evidence>
<dbReference type="InterPro" id="IPR023009">
    <property type="entry name" value="Tyrosine_recombinase_XerC/XerD"/>
</dbReference>
<dbReference type="PROSITE" id="PS51900">
    <property type="entry name" value="CB"/>
    <property type="match status" value="1"/>
</dbReference>
<dbReference type="HAMAP" id="MF_01808">
    <property type="entry name" value="Recomb_XerC_XerD"/>
    <property type="match status" value="1"/>
</dbReference>
<evidence type="ECO:0000256" key="5">
    <source>
        <dbReference type="ARBA" id="ARBA00022618"/>
    </source>
</evidence>
<evidence type="ECO:0000256" key="2">
    <source>
        <dbReference type="ARBA" id="ARBA00006657"/>
    </source>
</evidence>
<evidence type="ECO:0000256" key="3">
    <source>
        <dbReference type="ARBA" id="ARBA00015804"/>
    </source>
</evidence>
<dbReference type="PROSITE" id="PS51898">
    <property type="entry name" value="TYR_RECOMBINASE"/>
    <property type="match status" value="1"/>
</dbReference>
<evidence type="ECO:0000256" key="10">
    <source>
        <dbReference type="ARBA" id="ARBA00023306"/>
    </source>
</evidence>
<dbReference type="OrthoDB" id="9801717at2"/>
<dbReference type="GO" id="GO:0009037">
    <property type="term" value="F:tyrosine-based site-specific recombinase activity"/>
    <property type="evidence" value="ECO:0007669"/>
    <property type="project" value="UniProtKB-UniRule"/>
</dbReference>
<evidence type="ECO:0000256" key="4">
    <source>
        <dbReference type="ARBA" id="ARBA00022490"/>
    </source>
</evidence>
<comment type="subunit">
    <text evidence="11">Forms a cyclic heterotetrameric complex composed of two molecules of XerC and two molecules of XerD.</text>
</comment>
<sequence>MHKDALDWQQRYLVHLSEQRQLSTHTLSNYRRDLDSAVGWCDRQNLHHWRELNNQDVRNWSAECHRKGLGGRSIQRRLSALRGFCRFLVENKVLEHNPARDIRAPKSPRKLPHSLDVDRLQRLLECKPENWLEQRDLALMELTYSGGLRLAELVGLDISDVDLREGEARVLGKGRKTRIVPVGGKARNALAAWLPLRNLHVAEDETALFISRNGTRVSPRSVQQRLKRWALKQGLEGRLHPHALRHSCATHILESSGDLRAVQELLGHANIGTTQIYTHLDFQRLAQVYDAAHPRARKKQRS</sequence>
<keyword evidence="10 11" id="KW-0131">Cell cycle</keyword>
<comment type="similarity">
    <text evidence="2 11">Belongs to the 'phage' integrase family. XerC subfamily.</text>
</comment>
<name>A0A4R1H550_9GAMM</name>
<dbReference type="InterPro" id="IPR044068">
    <property type="entry name" value="CB"/>
</dbReference>
<evidence type="ECO:0000313" key="15">
    <source>
        <dbReference type="Proteomes" id="UP000295707"/>
    </source>
</evidence>
<dbReference type="Pfam" id="PF00589">
    <property type="entry name" value="Phage_integrase"/>
    <property type="match status" value="1"/>
</dbReference>
<evidence type="ECO:0000259" key="13">
    <source>
        <dbReference type="PROSITE" id="PS51900"/>
    </source>
</evidence>